<accession>I2PXJ3</accession>
<evidence type="ECO:0000256" key="2">
    <source>
        <dbReference type="SAM" id="Phobius"/>
    </source>
</evidence>
<dbReference type="EMBL" id="JH600068">
    <property type="protein sequence ID" value="EIG52249.1"/>
    <property type="molecule type" value="Genomic_DNA"/>
</dbReference>
<keyword evidence="2" id="KW-0472">Membrane</keyword>
<feature type="coiled-coil region" evidence="1">
    <location>
        <begin position="34"/>
        <end position="92"/>
    </location>
</feature>
<sequence>MSQEATPMSADALFLPAWISFLVGLVLFFTRKWVADVARSIDCLEARLRAFEKEQADGRVELARGYPTRAELERVVERLENHATRLTILEERDMAA</sequence>
<evidence type="ECO:0000313" key="3">
    <source>
        <dbReference type="EMBL" id="EIG52249.1"/>
    </source>
</evidence>
<dbReference type="STRING" id="596152.DesU5LDRAFT_0544"/>
<dbReference type="eggNOG" id="ENOG5032D4W">
    <property type="taxonomic scope" value="Bacteria"/>
</dbReference>
<gene>
    <name evidence="3" type="ORF">DesU5LDRAFT_0544</name>
</gene>
<organism evidence="3">
    <name type="scientific">Desulfovibrio sp. U5L</name>
    <dbReference type="NCBI Taxonomy" id="596152"/>
    <lineage>
        <taxon>Bacteria</taxon>
        <taxon>Pseudomonadati</taxon>
        <taxon>Thermodesulfobacteriota</taxon>
        <taxon>Desulfovibrionia</taxon>
        <taxon>Desulfovibrionales</taxon>
        <taxon>Desulfovibrionaceae</taxon>
        <taxon>Desulfovibrio</taxon>
    </lineage>
</organism>
<dbReference type="AlphaFoldDB" id="I2PXJ3"/>
<evidence type="ECO:0000256" key="1">
    <source>
        <dbReference type="SAM" id="Coils"/>
    </source>
</evidence>
<proteinExistence type="predicted"/>
<reference evidence="3" key="1">
    <citation type="submission" date="2011-11" db="EMBL/GenBank/DDBJ databases">
        <title>Improved High-Quality Draft sequence of Desulfovibrio sp. U5L.</title>
        <authorList>
            <consortium name="US DOE Joint Genome Institute"/>
            <person name="Lucas S."/>
            <person name="Han J."/>
            <person name="Lapidus A."/>
            <person name="Cheng J.-F."/>
            <person name="Goodwin L."/>
            <person name="Pitluck S."/>
            <person name="Peters L."/>
            <person name="Ovchinnikova G."/>
            <person name="Held B."/>
            <person name="Detter J.C."/>
            <person name="Han C."/>
            <person name="Tapia R."/>
            <person name="Land M."/>
            <person name="Hauser L."/>
            <person name="Kyrpides N."/>
            <person name="Ivanova N."/>
            <person name="Pagani I."/>
            <person name="Gabster J."/>
            <person name="Walker C."/>
            <person name="Stolyar S."/>
            <person name="Stahl D."/>
            <person name="Arkin A."/>
            <person name="Dehal P."/>
            <person name="Hazen T."/>
            <person name="Woyke T."/>
        </authorList>
    </citation>
    <scope>NUCLEOTIDE SEQUENCE [LARGE SCALE GENOMIC DNA]</scope>
    <source>
        <strain evidence="3">U5L</strain>
    </source>
</reference>
<feature type="transmembrane region" description="Helical" evidence="2">
    <location>
        <begin position="12"/>
        <end position="30"/>
    </location>
</feature>
<dbReference type="HOGENOM" id="CLU_2449801_0_0_7"/>
<keyword evidence="1" id="KW-0175">Coiled coil</keyword>
<keyword evidence="2" id="KW-0812">Transmembrane</keyword>
<protein>
    <submittedName>
        <fullName evidence="3">Uncharacterized protein</fullName>
    </submittedName>
</protein>
<name>I2PXJ3_9BACT</name>
<keyword evidence="2" id="KW-1133">Transmembrane helix</keyword>